<dbReference type="Proteomes" id="UP001209083">
    <property type="component" value="Chromosome"/>
</dbReference>
<feature type="region of interest" description="Disordered" evidence="1">
    <location>
        <begin position="43"/>
        <end position="74"/>
    </location>
</feature>
<feature type="compositionally biased region" description="Polar residues" evidence="1">
    <location>
        <begin position="43"/>
        <end position="53"/>
    </location>
</feature>
<dbReference type="RefSeq" id="WP_349638975.1">
    <property type="nucleotide sequence ID" value="NZ_CP090958.1"/>
</dbReference>
<protein>
    <recommendedName>
        <fullName evidence="4">Secreted protein</fullName>
    </recommendedName>
</protein>
<gene>
    <name evidence="2" type="ORF">LWF01_19185</name>
</gene>
<sequence length="320" mass="34335">MRTRRTHTKAATGQRRWAVAALTAFLILDAVLVGWAFVESRQLPSSTNNSSPQEPEIPAQSETAGGFDAPTPSDLEEAVPAKRVLDAYDSNTAWRSKVGSCPSKPPVPEFTTDGGKDWEKSNLNDATGAASILAIRTLSESVAEMLTLANKDCEPEFVKTFVGGDDWTTDHDRLGSAWFVDPSDRGVVHTREGNRKAPCRTAVALAAEKDTAAILCSDYRVFRTTSAGTKWGEPIDVPDAAVLASSEDGYVVAVANDDSCAGIQLYTLPKSGKASVERSGKCRKATFKPGDLAISEADGTIWLWAGKQLSQTDDHGATWQ</sequence>
<organism evidence="2 3">
    <name type="scientific">Saxibacter everestensis</name>
    <dbReference type="NCBI Taxonomy" id="2909229"/>
    <lineage>
        <taxon>Bacteria</taxon>
        <taxon>Bacillati</taxon>
        <taxon>Actinomycetota</taxon>
        <taxon>Actinomycetes</taxon>
        <taxon>Micrococcales</taxon>
        <taxon>Brevibacteriaceae</taxon>
        <taxon>Saxibacter</taxon>
    </lineage>
</organism>
<reference evidence="2 3" key="1">
    <citation type="submission" date="2023-05" db="EMBL/GenBank/DDBJ databases">
        <title>Lithophilousrod everest ZFBP1038 complete genpme.</title>
        <authorList>
            <person name="Tian M."/>
        </authorList>
    </citation>
    <scope>NUCLEOTIDE SEQUENCE [LARGE SCALE GENOMIC DNA]</scope>
    <source>
        <strain evidence="2 3">ZFBP1038</strain>
    </source>
</reference>
<keyword evidence="3" id="KW-1185">Reference proteome</keyword>
<evidence type="ECO:0008006" key="4">
    <source>
        <dbReference type="Google" id="ProtNLM"/>
    </source>
</evidence>
<proteinExistence type="predicted"/>
<evidence type="ECO:0000313" key="3">
    <source>
        <dbReference type="Proteomes" id="UP001209083"/>
    </source>
</evidence>
<dbReference type="SUPFAM" id="SSF110296">
    <property type="entry name" value="Oligoxyloglucan reducing end-specific cellobiohydrolase"/>
    <property type="match status" value="1"/>
</dbReference>
<accession>A0ABY8QVD9</accession>
<feature type="region of interest" description="Disordered" evidence="1">
    <location>
        <begin position="95"/>
        <end position="116"/>
    </location>
</feature>
<dbReference type="EMBL" id="CP090958">
    <property type="protein sequence ID" value="WGW12176.1"/>
    <property type="molecule type" value="Genomic_DNA"/>
</dbReference>
<evidence type="ECO:0000313" key="2">
    <source>
        <dbReference type="EMBL" id="WGW12176.1"/>
    </source>
</evidence>
<evidence type="ECO:0000256" key="1">
    <source>
        <dbReference type="SAM" id="MobiDB-lite"/>
    </source>
</evidence>
<name>A0ABY8QVD9_9MICO</name>